<sequence length="300" mass="33924">MSNFGSTTCLLTSSANMNEDYHNEGLSPGYDSNTELFVEMNRKMNFPLWDSWRNNDADLDSDSDISDVDSCISESESEDGAWRAEGAWLREEAWSEEDSSDSESEDDQDSIKYVNVEAVSEAMTLIVDRPDLCDVTFLVGRNSTPVHAIRSIMSTRSRIFFQLILKAVKEASCSNSKKSKFGKKKRAVVSKPLVHISEEGVENFKKLVTYVHTGRIDIHAHDVAELMCLAHRYDLPDLLEICRNFLDTCTSICAIHSVLDTAKNLQGQDIAQKIVHKMSNRLSALETKKRQLFRKESSFF</sequence>
<reference evidence="3" key="1">
    <citation type="submission" date="2025-08" db="UniProtKB">
        <authorList>
            <consortium name="RefSeq"/>
        </authorList>
    </citation>
    <scope>IDENTIFICATION</scope>
    <source>
        <tissue evidence="3">Whole sample</tissue>
    </source>
</reference>
<accession>A0A8B8E9D9</accession>
<evidence type="ECO:0000313" key="2">
    <source>
        <dbReference type="Proteomes" id="UP000694844"/>
    </source>
</evidence>
<dbReference type="OrthoDB" id="6150385at2759"/>
<dbReference type="InterPro" id="IPR051481">
    <property type="entry name" value="BTB-POZ/Galectin-3-binding"/>
</dbReference>
<dbReference type="PANTHER" id="PTHR24410">
    <property type="entry name" value="HL07962P-RELATED"/>
    <property type="match status" value="1"/>
</dbReference>
<evidence type="ECO:0000259" key="1">
    <source>
        <dbReference type="PROSITE" id="PS50097"/>
    </source>
</evidence>
<dbReference type="Gene3D" id="3.30.710.10">
    <property type="entry name" value="Potassium Channel Kv1.1, Chain A"/>
    <property type="match status" value="1"/>
</dbReference>
<dbReference type="RefSeq" id="XP_022336111.1">
    <property type="nucleotide sequence ID" value="XM_022480403.1"/>
</dbReference>
<gene>
    <name evidence="3" type="primary">LOC111132578</name>
</gene>
<name>A0A8B8E9D9_CRAVI</name>
<evidence type="ECO:0000313" key="3">
    <source>
        <dbReference type="RefSeq" id="XP_022336111.1"/>
    </source>
</evidence>
<dbReference type="InterPro" id="IPR011333">
    <property type="entry name" value="SKP1/BTB/POZ_sf"/>
</dbReference>
<dbReference type="Proteomes" id="UP000694844">
    <property type="component" value="Chromosome 5"/>
</dbReference>
<proteinExistence type="predicted"/>
<dbReference type="SMART" id="SM00225">
    <property type="entry name" value="BTB"/>
    <property type="match status" value="1"/>
</dbReference>
<dbReference type="InterPro" id="IPR000210">
    <property type="entry name" value="BTB/POZ_dom"/>
</dbReference>
<feature type="domain" description="BTB" evidence="1">
    <location>
        <begin position="133"/>
        <end position="220"/>
    </location>
</feature>
<dbReference type="SUPFAM" id="SSF54695">
    <property type="entry name" value="POZ domain"/>
    <property type="match status" value="1"/>
</dbReference>
<protein>
    <submittedName>
        <fullName evidence="3">Serine-enriched protein-like</fullName>
    </submittedName>
</protein>
<dbReference type="GeneID" id="111132578"/>
<dbReference type="AlphaFoldDB" id="A0A8B8E9D9"/>
<dbReference type="KEGG" id="cvn:111132578"/>
<dbReference type="Pfam" id="PF00651">
    <property type="entry name" value="BTB"/>
    <property type="match status" value="1"/>
</dbReference>
<organism evidence="2 3">
    <name type="scientific">Crassostrea virginica</name>
    <name type="common">Eastern oyster</name>
    <dbReference type="NCBI Taxonomy" id="6565"/>
    <lineage>
        <taxon>Eukaryota</taxon>
        <taxon>Metazoa</taxon>
        <taxon>Spiralia</taxon>
        <taxon>Lophotrochozoa</taxon>
        <taxon>Mollusca</taxon>
        <taxon>Bivalvia</taxon>
        <taxon>Autobranchia</taxon>
        <taxon>Pteriomorphia</taxon>
        <taxon>Ostreida</taxon>
        <taxon>Ostreoidea</taxon>
        <taxon>Ostreidae</taxon>
        <taxon>Crassostrea</taxon>
    </lineage>
</organism>
<dbReference type="PROSITE" id="PS50097">
    <property type="entry name" value="BTB"/>
    <property type="match status" value="1"/>
</dbReference>
<keyword evidence="2" id="KW-1185">Reference proteome</keyword>
<dbReference type="PANTHER" id="PTHR24410:SF46">
    <property type="entry name" value="SERINE-ENRICHED PROTEIN"/>
    <property type="match status" value="1"/>
</dbReference>